<evidence type="ECO:0000313" key="14">
    <source>
        <dbReference type="EMBL" id="EQA61266.1"/>
    </source>
</evidence>
<evidence type="ECO:0000256" key="10">
    <source>
        <dbReference type="ARBA" id="ARBA00061052"/>
    </source>
</evidence>
<dbReference type="InterPro" id="IPR027417">
    <property type="entry name" value="P-loop_NTPase"/>
</dbReference>
<dbReference type="FunFam" id="3.30.70.2570:FF:000001">
    <property type="entry name" value="Translation factor GUF1, mitochondrial"/>
    <property type="match status" value="1"/>
</dbReference>
<proteinExistence type="inferred from homology"/>
<feature type="binding site" evidence="12">
    <location>
        <begin position="18"/>
        <end position="23"/>
    </location>
    <ligand>
        <name>GTP</name>
        <dbReference type="ChEBI" id="CHEBI:37565"/>
    </ligand>
</feature>
<dbReference type="Proteomes" id="UP000018747">
    <property type="component" value="Unassembled WGS sequence"/>
</dbReference>
<evidence type="ECO:0000256" key="11">
    <source>
        <dbReference type="ARBA" id="ARBA00066744"/>
    </source>
</evidence>
<keyword evidence="2 12" id="KW-1003">Cell membrane</keyword>
<accession>V6HV92</accession>
<dbReference type="Pfam" id="PF03144">
    <property type="entry name" value="GTP_EFTU_D2"/>
    <property type="match status" value="1"/>
</dbReference>
<dbReference type="NCBIfam" id="TIGR01393">
    <property type="entry name" value="lepA"/>
    <property type="match status" value="1"/>
</dbReference>
<dbReference type="PANTHER" id="PTHR43512:SF4">
    <property type="entry name" value="TRANSLATION FACTOR GUF1 HOMOLOG, CHLOROPLASTIC"/>
    <property type="match status" value="1"/>
</dbReference>
<dbReference type="FunFam" id="3.30.70.870:FF:000004">
    <property type="entry name" value="Translation factor GUF1, mitochondrial"/>
    <property type="match status" value="1"/>
</dbReference>
<dbReference type="FunFam" id="3.30.70.240:FF:000007">
    <property type="entry name" value="Translation factor GUF1, mitochondrial"/>
    <property type="match status" value="1"/>
</dbReference>
<dbReference type="GO" id="GO:0043022">
    <property type="term" value="F:ribosome binding"/>
    <property type="evidence" value="ECO:0007669"/>
    <property type="project" value="UniProtKB-UniRule"/>
</dbReference>
<keyword evidence="5 12" id="KW-0648">Protein biosynthesis</keyword>
<dbReference type="GO" id="GO:0045727">
    <property type="term" value="P:positive regulation of translation"/>
    <property type="evidence" value="ECO:0007669"/>
    <property type="project" value="UniProtKB-UniRule"/>
</dbReference>
<dbReference type="HAMAP" id="MF_00071">
    <property type="entry name" value="LepA"/>
    <property type="match status" value="1"/>
</dbReference>
<dbReference type="Gene3D" id="3.40.50.300">
    <property type="entry name" value="P-loop containing nucleotide triphosphate hydrolases"/>
    <property type="match status" value="1"/>
</dbReference>
<evidence type="ECO:0000313" key="15">
    <source>
        <dbReference type="Proteomes" id="UP000018747"/>
    </source>
</evidence>
<dbReference type="FunFam" id="2.40.30.10:FF:000015">
    <property type="entry name" value="Translation factor GUF1, mitochondrial"/>
    <property type="match status" value="1"/>
</dbReference>
<evidence type="ECO:0000256" key="1">
    <source>
        <dbReference type="ARBA" id="ARBA00005454"/>
    </source>
</evidence>
<dbReference type="CDD" id="cd03699">
    <property type="entry name" value="EF4_II"/>
    <property type="match status" value="1"/>
</dbReference>
<dbReference type="OrthoDB" id="9801591at2"/>
<dbReference type="Pfam" id="PF00679">
    <property type="entry name" value="EFG_C"/>
    <property type="match status" value="1"/>
</dbReference>
<evidence type="ECO:0000256" key="5">
    <source>
        <dbReference type="ARBA" id="ARBA00022917"/>
    </source>
</evidence>
<dbReference type="AlphaFoldDB" id="V6HV92"/>
<dbReference type="NCBIfam" id="TIGR00231">
    <property type="entry name" value="small_GTP"/>
    <property type="match status" value="1"/>
</dbReference>
<keyword evidence="7 12" id="KW-0472">Membrane</keyword>
<dbReference type="CDD" id="cd16260">
    <property type="entry name" value="EF4_III"/>
    <property type="match status" value="1"/>
</dbReference>
<dbReference type="InterPro" id="IPR035654">
    <property type="entry name" value="LepA_IV"/>
</dbReference>
<reference evidence="14" key="1">
    <citation type="submission" date="2013-05" db="EMBL/GenBank/DDBJ databases">
        <authorList>
            <person name="Harkins D.M."/>
            <person name="Durkin A.S."/>
            <person name="Brinkac L.M."/>
            <person name="Haft D.H."/>
            <person name="Selengut J.D."/>
            <person name="Sanka R."/>
            <person name="DePew J."/>
            <person name="Purushe J."/>
            <person name="Hartskeerl R.A."/>
            <person name="Ahmed A."/>
            <person name="van der Linden H."/>
            <person name="Goris M.G.A."/>
            <person name="Vinetz J.M."/>
            <person name="Sutton G.G."/>
            <person name="Nierman W.C."/>
            <person name="Fouts D.E."/>
        </authorList>
    </citation>
    <scope>NUCLEOTIDE SEQUENCE [LARGE SCALE GENOMIC DNA]</scope>
    <source>
        <strain evidence="14">L 60</strain>
    </source>
</reference>
<evidence type="ECO:0000256" key="7">
    <source>
        <dbReference type="ARBA" id="ARBA00023136"/>
    </source>
</evidence>
<comment type="similarity">
    <text evidence="10">Belongs to the GTP-binding elongation factor family. LepA subfamily.</text>
</comment>
<dbReference type="GO" id="GO:0005886">
    <property type="term" value="C:plasma membrane"/>
    <property type="evidence" value="ECO:0007669"/>
    <property type="project" value="UniProtKB-SubCell"/>
</dbReference>
<dbReference type="RefSeq" id="WP_010578261.1">
    <property type="nucleotide sequence ID" value="NZ_AHMT02000052.1"/>
</dbReference>
<dbReference type="InterPro" id="IPR000795">
    <property type="entry name" value="T_Tr_GTP-bd_dom"/>
</dbReference>
<dbReference type="InterPro" id="IPR031157">
    <property type="entry name" value="G_TR_CS"/>
</dbReference>
<dbReference type="EMBL" id="AHMT02000052">
    <property type="protein sequence ID" value="EQA61266.1"/>
    <property type="molecule type" value="Genomic_DNA"/>
</dbReference>
<dbReference type="Gene3D" id="3.30.70.240">
    <property type="match status" value="1"/>
</dbReference>
<keyword evidence="15" id="KW-1185">Reference proteome</keyword>
<dbReference type="Pfam" id="PF06421">
    <property type="entry name" value="LepA_C"/>
    <property type="match status" value="1"/>
</dbReference>
<dbReference type="InterPro" id="IPR000640">
    <property type="entry name" value="EFG_V-like"/>
</dbReference>
<comment type="function">
    <text evidence="9 12">Required for accurate and efficient protein synthesis under certain stress conditions. May act as a fidelity factor of the translation reaction, by catalyzing a one-codon backward translocation of tRNAs on improperly translocated ribosomes. Back-translocation proceeds from a post-translocation (POST) complex to a pre-translocation (PRE) complex, thus giving elongation factor G a second chance to translocate the tRNAs correctly. Binds to ribosomes in a GTP-dependent manner.</text>
</comment>
<keyword evidence="6 12" id="KW-0342">GTP-binding</keyword>
<evidence type="ECO:0000256" key="8">
    <source>
        <dbReference type="ARBA" id="ARBA00050293"/>
    </source>
</evidence>
<dbReference type="GO" id="GO:0005525">
    <property type="term" value="F:GTP binding"/>
    <property type="evidence" value="ECO:0007669"/>
    <property type="project" value="UniProtKB-UniRule"/>
</dbReference>
<dbReference type="PROSITE" id="PS00301">
    <property type="entry name" value="G_TR_1"/>
    <property type="match status" value="1"/>
</dbReference>
<feature type="domain" description="Tr-type G" evidence="13">
    <location>
        <begin position="6"/>
        <end position="188"/>
    </location>
</feature>
<dbReference type="InterPro" id="IPR038363">
    <property type="entry name" value="LepA_C_sf"/>
</dbReference>
<dbReference type="Gene3D" id="3.30.70.2570">
    <property type="entry name" value="Elongation factor 4, C-terminal domain"/>
    <property type="match status" value="1"/>
</dbReference>
<dbReference type="FunFam" id="3.40.50.300:FF:000078">
    <property type="entry name" value="Elongation factor 4"/>
    <property type="match status" value="1"/>
</dbReference>
<keyword evidence="4 12" id="KW-0378">Hydrolase</keyword>
<evidence type="ECO:0000256" key="3">
    <source>
        <dbReference type="ARBA" id="ARBA00022741"/>
    </source>
</evidence>
<dbReference type="STRING" id="100053.GCA_002009845_02696"/>
<dbReference type="SUPFAM" id="SSF52540">
    <property type="entry name" value="P-loop containing nucleoside triphosphate hydrolases"/>
    <property type="match status" value="1"/>
</dbReference>
<dbReference type="PANTHER" id="PTHR43512">
    <property type="entry name" value="TRANSLATION FACTOR GUF1-RELATED"/>
    <property type="match status" value="1"/>
</dbReference>
<dbReference type="Pfam" id="PF00009">
    <property type="entry name" value="GTP_EFTU"/>
    <property type="match status" value="1"/>
</dbReference>
<dbReference type="InterPro" id="IPR035647">
    <property type="entry name" value="EFG_III/V"/>
</dbReference>
<dbReference type="EC" id="3.6.5.n1" evidence="11 12"/>
<dbReference type="Gene3D" id="2.40.30.10">
    <property type="entry name" value="Translation factors"/>
    <property type="match status" value="1"/>
</dbReference>
<gene>
    <name evidence="12 14" type="primary">lepA</name>
    <name evidence="14" type="ORF">LEP1GSC062_1518</name>
</gene>
<comment type="catalytic activity">
    <reaction evidence="8 12">
        <text>GTP + H2O = GDP + phosphate + H(+)</text>
        <dbReference type="Rhea" id="RHEA:19669"/>
        <dbReference type="ChEBI" id="CHEBI:15377"/>
        <dbReference type="ChEBI" id="CHEBI:15378"/>
        <dbReference type="ChEBI" id="CHEBI:37565"/>
        <dbReference type="ChEBI" id="CHEBI:43474"/>
        <dbReference type="ChEBI" id="CHEBI:58189"/>
        <dbReference type="EC" id="3.6.5.n1"/>
    </reaction>
</comment>
<dbReference type="PROSITE" id="PS51722">
    <property type="entry name" value="G_TR_2"/>
    <property type="match status" value="1"/>
</dbReference>
<dbReference type="PRINTS" id="PR00315">
    <property type="entry name" value="ELONGATNFCT"/>
</dbReference>
<organism evidence="14 15">
    <name type="scientific">Leptospira alexanderi serovar Manhao 3 str. L 60</name>
    <dbReference type="NCBI Taxonomy" id="1049759"/>
    <lineage>
        <taxon>Bacteria</taxon>
        <taxon>Pseudomonadati</taxon>
        <taxon>Spirochaetota</taxon>
        <taxon>Spirochaetia</taxon>
        <taxon>Leptospirales</taxon>
        <taxon>Leptospiraceae</taxon>
        <taxon>Leptospira</taxon>
    </lineage>
</organism>
<dbReference type="InterPro" id="IPR006297">
    <property type="entry name" value="EF-4"/>
</dbReference>
<comment type="caution">
    <text evidence="14">The sequence shown here is derived from an EMBL/GenBank/DDBJ whole genome shotgun (WGS) entry which is preliminary data.</text>
</comment>
<dbReference type="InterPro" id="IPR005225">
    <property type="entry name" value="Small_GTP-bd"/>
</dbReference>
<dbReference type="SUPFAM" id="SSF54980">
    <property type="entry name" value="EF-G C-terminal domain-like"/>
    <property type="match status" value="2"/>
</dbReference>
<dbReference type="GO" id="GO:0003746">
    <property type="term" value="F:translation elongation factor activity"/>
    <property type="evidence" value="ECO:0007669"/>
    <property type="project" value="UniProtKB-UniRule"/>
</dbReference>
<comment type="similarity">
    <text evidence="1 12">Belongs to the TRAFAC class translation factor GTPase superfamily. Classic translation factor GTPase family. LepA subfamily.</text>
</comment>
<dbReference type="SMART" id="SM00838">
    <property type="entry name" value="EFG_C"/>
    <property type="match status" value="1"/>
</dbReference>
<dbReference type="Gene3D" id="3.30.70.870">
    <property type="entry name" value="Elongation Factor G (Translational Gtpase), domain 3"/>
    <property type="match status" value="1"/>
</dbReference>
<sequence>MSDKQQFIRNFSIIAHIDHGKSTLADRLLEIGQVTNDRTKKDQILDSMDIERERGITIKANNATFDYLADDGHTYTMNLLDTPGHVDFTYEVSRSLKACEGVLLIVDASQGVEAQTLANLYLAMEQDLEILPVMNKIDLPAADVEKTKIQIEESLGLDSEKAVAISAKTGLNVKEVLEQITKQIPAPKGDPKGPLKALIYDSYFDPYMGVVIKIRVFDGSIKKGDRFLIMSTGKDFTVNEVGINRITLTPTDGLGAGEVGYLIAGIKKVSDAKTGDTITLFSNPTKESIPGYKEAKPMVFSGLYPINGEQFDELVDAIEKLKLNDAALMFEKESSMALGFGFRVGYLGLLHMEIVQERLEREFNLDLITTAPSVKYIIRKKSGEVEEIDNPSRFPEPITIESTEEPYVKATVITPNEYVGNIMALAMDKRGIGLDTVYLTQDKVQLTYELPLAELIFEFYDKLKSFTRGYASLDYEPSGYKVSQLVKMDILVNGEPVDALSMIVHRTKAEQRGREIIEKLKDLIPRHQFMIPIQAAVGGKILARESISALRKNVTAKCYGGDITRKKKLLEKQKEGKKRMKQIGNVEIPQEAFLAVLKTSN</sequence>
<evidence type="ECO:0000259" key="13">
    <source>
        <dbReference type="PROSITE" id="PS51722"/>
    </source>
</evidence>
<dbReference type="CDD" id="cd03709">
    <property type="entry name" value="lepA_C"/>
    <property type="match status" value="1"/>
</dbReference>
<protein>
    <recommendedName>
        <fullName evidence="11 12">Elongation factor 4</fullName>
        <shortName evidence="12">EF-4</shortName>
        <ecNumber evidence="11 12">3.6.5.n1</ecNumber>
    </recommendedName>
    <alternativeName>
        <fullName evidence="12">Ribosomal back-translocase LepA</fullName>
    </alternativeName>
</protein>
<keyword evidence="3 12" id="KW-0547">Nucleotide-binding</keyword>
<evidence type="ECO:0000256" key="9">
    <source>
        <dbReference type="ARBA" id="ARBA00057626"/>
    </source>
</evidence>
<name>V6HV92_9LEPT</name>
<evidence type="ECO:0000256" key="12">
    <source>
        <dbReference type="HAMAP-Rule" id="MF_00071"/>
    </source>
</evidence>
<evidence type="ECO:0000256" key="2">
    <source>
        <dbReference type="ARBA" id="ARBA00022475"/>
    </source>
</evidence>
<comment type="subcellular location">
    <subcellularLocation>
        <location evidence="12">Cell membrane</location>
        <topology evidence="12">Peripheral membrane protein</topology>
        <orientation evidence="12">Cytoplasmic side</orientation>
    </subcellularLocation>
</comment>
<dbReference type="CDD" id="cd01890">
    <property type="entry name" value="LepA"/>
    <property type="match status" value="1"/>
</dbReference>
<dbReference type="InterPro" id="IPR004161">
    <property type="entry name" value="EFTu-like_2"/>
</dbReference>
<dbReference type="InterPro" id="IPR013842">
    <property type="entry name" value="LepA_CTD"/>
</dbReference>
<feature type="binding site" evidence="12">
    <location>
        <begin position="135"/>
        <end position="138"/>
    </location>
    <ligand>
        <name>GTP</name>
        <dbReference type="ChEBI" id="CHEBI:37565"/>
    </ligand>
</feature>
<evidence type="ECO:0000256" key="6">
    <source>
        <dbReference type="ARBA" id="ARBA00023134"/>
    </source>
</evidence>
<dbReference type="GO" id="GO:0003924">
    <property type="term" value="F:GTPase activity"/>
    <property type="evidence" value="ECO:0007669"/>
    <property type="project" value="UniProtKB-UniRule"/>
</dbReference>
<dbReference type="InterPro" id="IPR009000">
    <property type="entry name" value="Transl_B-barrel_sf"/>
</dbReference>
<evidence type="ECO:0000256" key="4">
    <source>
        <dbReference type="ARBA" id="ARBA00022801"/>
    </source>
</evidence>
<dbReference type="SUPFAM" id="SSF50447">
    <property type="entry name" value="Translation proteins"/>
    <property type="match status" value="1"/>
</dbReference>